<organism evidence="1 2">
    <name type="scientific">Dreissena polymorpha</name>
    <name type="common">Zebra mussel</name>
    <name type="synonym">Mytilus polymorpha</name>
    <dbReference type="NCBI Taxonomy" id="45954"/>
    <lineage>
        <taxon>Eukaryota</taxon>
        <taxon>Metazoa</taxon>
        <taxon>Spiralia</taxon>
        <taxon>Lophotrochozoa</taxon>
        <taxon>Mollusca</taxon>
        <taxon>Bivalvia</taxon>
        <taxon>Autobranchia</taxon>
        <taxon>Heteroconchia</taxon>
        <taxon>Euheterodonta</taxon>
        <taxon>Imparidentia</taxon>
        <taxon>Neoheterodontei</taxon>
        <taxon>Myida</taxon>
        <taxon>Dreissenoidea</taxon>
        <taxon>Dreissenidae</taxon>
        <taxon>Dreissena</taxon>
    </lineage>
</organism>
<keyword evidence="2" id="KW-1185">Reference proteome</keyword>
<dbReference type="Proteomes" id="UP000828390">
    <property type="component" value="Unassembled WGS sequence"/>
</dbReference>
<evidence type="ECO:0000313" key="1">
    <source>
        <dbReference type="EMBL" id="KAH3772334.1"/>
    </source>
</evidence>
<proteinExistence type="predicted"/>
<dbReference type="EMBL" id="JAIWYP010000009">
    <property type="protein sequence ID" value="KAH3772334.1"/>
    <property type="molecule type" value="Genomic_DNA"/>
</dbReference>
<dbReference type="AlphaFoldDB" id="A0A9D4E523"/>
<reference evidence="1" key="1">
    <citation type="journal article" date="2019" name="bioRxiv">
        <title>The Genome of the Zebra Mussel, Dreissena polymorpha: A Resource for Invasive Species Research.</title>
        <authorList>
            <person name="McCartney M.A."/>
            <person name="Auch B."/>
            <person name="Kono T."/>
            <person name="Mallez S."/>
            <person name="Zhang Y."/>
            <person name="Obille A."/>
            <person name="Becker A."/>
            <person name="Abrahante J.E."/>
            <person name="Garbe J."/>
            <person name="Badalamenti J.P."/>
            <person name="Herman A."/>
            <person name="Mangelson H."/>
            <person name="Liachko I."/>
            <person name="Sullivan S."/>
            <person name="Sone E.D."/>
            <person name="Koren S."/>
            <person name="Silverstein K.A.T."/>
            <person name="Beckman K.B."/>
            <person name="Gohl D.M."/>
        </authorList>
    </citation>
    <scope>NUCLEOTIDE SEQUENCE</scope>
    <source>
        <strain evidence="1">Duluth1</strain>
        <tissue evidence="1">Whole animal</tissue>
    </source>
</reference>
<gene>
    <name evidence="1" type="ORF">DPMN_173671</name>
</gene>
<protein>
    <submittedName>
        <fullName evidence="1">Uncharacterized protein</fullName>
    </submittedName>
</protein>
<comment type="caution">
    <text evidence="1">The sequence shown here is derived from an EMBL/GenBank/DDBJ whole genome shotgun (WGS) entry which is preliminary data.</text>
</comment>
<sequence>MFIGGVGINDNVFVFVVGINDNMFFGGIGILDNVSAGSVDIVSLRQVFCELLDKVKVLGFLDQKRVPDDLKS</sequence>
<evidence type="ECO:0000313" key="2">
    <source>
        <dbReference type="Proteomes" id="UP000828390"/>
    </source>
</evidence>
<reference evidence="1" key="2">
    <citation type="submission" date="2020-11" db="EMBL/GenBank/DDBJ databases">
        <authorList>
            <person name="McCartney M.A."/>
            <person name="Auch B."/>
            <person name="Kono T."/>
            <person name="Mallez S."/>
            <person name="Becker A."/>
            <person name="Gohl D.M."/>
            <person name="Silverstein K.A.T."/>
            <person name="Koren S."/>
            <person name="Bechman K.B."/>
            <person name="Herman A."/>
            <person name="Abrahante J.E."/>
            <person name="Garbe J."/>
        </authorList>
    </citation>
    <scope>NUCLEOTIDE SEQUENCE</scope>
    <source>
        <strain evidence="1">Duluth1</strain>
        <tissue evidence="1">Whole animal</tissue>
    </source>
</reference>
<name>A0A9D4E523_DREPO</name>
<accession>A0A9D4E523</accession>